<dbReference type="PANTHER" id="PTHR40980:SF3">
    <property type="entry name" value="TONB-DEPENDENT RECEPTOR-LIKE BETA-BARREL DOMAIN-CONTAINING PROTEIN"/>
    <property type="match status" value="1"/>
</dbReference>
<gene>
    <name evidence="13" type="ORF">QGN17_19770</name>
</gene>
<dbReference type="PANTHER" id="PTHR40980">
    <property type="entry name" value="PLUG DOMAIN-CONTAINING PROTEIN"/>
    <property type="match status" value="1"/>
</dbReference>
<reference evidence="13" key="1">
    <citation type="submission" date="2023-04" db="EMBL/GenBank/DDBJ databases">
        <title>Sphingomonas sp. MAHUQ-71 isolated from rice field.</title>
        <authorList>
            <person name="Huq M.A."/>
        </authorList>
    </citation>
    <scope>NUCLEOTIDE SEQUENCE</scope>
    <source>
        <strain evidence="13">MAHUQ-71</strain>
    </source>
</reference>
<evidence type="ECO:0000256" key="5">
    <source>
        <dbReference type="ARBA" id="ARBA00023077"/>
    </source>
</evidence>
<evidence type="ECO:0000256" key="10">
    <source>
        <dbReference type="SAM" id="SignalP"/>
    </source>
</evidence>
<evidence type="ECO:0000256" key="2">
    <source>
        <dbReference type="ARBA" id="ARBA00022448"/>
    </source>
</evidence>
<dbReference type="NCBIfam" id="TIGR01782">
    <property type="entry name" value="TonB-Xanth-Caul"/>
    <property type="match status" value="1"/>
</dbReference>
<keyword evidence="2 8" id="KW-0813">Transport</keyword>
<dbReference type="EMBL" id="JARYGZ010000005">
    <property type="protein sequence ID" value="MDH7640981.1"/>
    <property type="molecule type" value="Genomic_DNA"/>
</dbReference>
<dbReference type="InterPro" id="IPR010104">
    <property type="entry name" value="TonB_rcpt_bac"/>
</dbReference>
<name>A0ABT6N7A8_9SPHN</name>
<dbReference type="Gene3D" id="2.170.130.10">
    <property type="entry name" value="TonB-dependent receptor, plug domain"/>
    <property type="match status" value="1"/>
</dbReference>
<feature type="domain" description="TonB-dependent receptor plug" evidence="12">
    <location>
        <begin position="71"/>
        <end position="171"/>
    </location>
</feature>
<evidence type="ECO:0000256" key="9">
    <source>
        <dbReference type="RuleBase" id="RU003357"/>
    </source>
</evidence>
<keyword evidence="3 8" id="KW-1134">Transmembrane beta strand</keyword>
<keyword evidence="4 8" id="KW-0812">Transmembrane</keyword>
<evidence type="ECO:0000256" key="1">
    <source>
        <dbReference type="ARBA" id="ARBA00004571"/>
    </source>
</evidence>
<keyword evidence="7 8" id="KW-0998">Cell outer membrane</keyword>
<dbReference type="Pfam" id="PF07715">
    <property type="entry name" value="Plug"/>
    <property type="match status" value="1"/>
</dbReference>
<protein>
    <submittedName>
        <fullName evidence="13">TonB-dependent receptor</fullName>
    </submittedName>
</protein>
<accession>A0ABT6N7A8</accession>
<evidence type="ECO:0000259" key="12">
    <source>
        <dbReference type="Pfam" id="PF07715"/>
    </source>
</evidence>
<feature type="signal peptide" evidence="10">
    <location>
        <begin position="1"/>
        <end position="26"/>
    </location>
</feature>
<dbReference type="RefSeq" id="WP_281046325.1">
    <property type="nucleotide sequence ID" value="NZ_JARYGZ010000005.1"/>
</dbReference>
<evidence type="ECO:0000313" key="13">
    <source>
        <dbReference type="EMBL" id="MDH7640981.1"/>
    </source>
</evidence>
<dbReference type="Pfam" id="PF00593">
    <property type="entry name" value="TonB_dep_Rec_b-barrel"/>
    <property type="match status" value="1"/>
</dbReference>
<keyword evidence="5 9" id="KW-0798">TonB box</keyword>
<dbReference type="InterPro" id="IPR012910">
    <property type="entry name" value="Plug_dom"/>
</dbReference>
<dbReference type="InterPro" id="IPR006311">
    <property type="entry name" value="TAT_signal"/>
</dbReference>
<dbReference type="InterPro" id="IPR037066">
    <property type="entry name" value="Plug_dom_sf"/>
</dbReference>
<evidence type="ECO:0000313" key="14">
    <source>
        <dbReference type="Proteomes" id="UP001160625"/>
    </source>
</evidence>
<evidence type="ECO:0000259" key="11">
    <source>
        <dbReference type="Pfam" id="PF00593"/>
    </source>
</evidence>
<dbReference type="Proteomes" id="UP001160625">
    <property type="component" value="Unassembled WGS sequence"/>
</dbReference>
<keyword evidence="10" id="KW-0732">Signal</keyword>
<dbReference type="InterPro" id="IPR036942">
    <property type="entry name" value="Beta-barrel_TonB_sf"/>
</dbReference>
<comment type="similarity">
    <text evidence="8 9">Belongs to the TonB-dependent receptor family.</text>
</comment>
<proteinExistence type="inferred from homology"/>
<comment type="subcellular location">
    <subcellularLocation>
        <location evidence="1 8">Cell outer membrane</location>
        <topology evidence="1 8">Multi-pass membrane protein</topology>
    </subcellularLocation>
</comment>
<dbReference type="CDD" id="cd01347">
    <property type="entry name" value="ligand_gated_channel"/>
    <property type="match status" value="1"/>
</dbReference>
<evidence type="ECO:0000256" key="8">
    <source>
        <dbReference type="PROSITE-ProRule" id="PRU01360"/>
    </source>
</evidence>
<sequence length="880" mass="94863">MAFDRRSLMTAASALALGMAAMPAIAQDAAADANSGTATATQPAPDPGAASKDIVVTGVRASLSSAQSIRRNSVQIVDSIVAQDIGKLPDNTVSDALQRVTGVQVSRGRGETSGVDIRGLPNVATLINGREVFTGTGRGVALQDIPAELLAGVDVYKTSTPDIIEGGVAGVIDIRLHRPFDFDGFRVAGGGRAVYSDQANKWGYLGGGLISDRWETGIGEIGLMAGASYNRRKYEDQTAFDFVYSGAPTPTPDTVGGIYTDGDRRRMAYNVSAQWRPSDKIEFYADGLYTQYKERYGVNFFIGLPKAGNMTSVTPRSDGSGLAQSSVTENAYTLTSKQAFENKTTTWQADVGTKWHVDDRTLFTTELVYNRSRVPNRNVIVDTSFNAPELAIDFDKGGTPNVNISGVDLTDPSNFYIRTLFDNHGVDTSRQWAWRGDLQHDFDGGFLTNFKIGARYTNRRATSQATLSIPIGNPDPNGTPVTSVPGFASLSPGGLVDGKLGIDHFVLGDTNFLLDNPDTIRAIFGQPDGARPYDPALSFFDNERTYAFYAQAGYHFDLGNVPVDGVAGVRVVNTVESLSGNGVSGRSNYVNALPSATLRAKLSDKLQARLAFGKTITRPDFAALNPLTGYTPSGSTGTQTYAGTGSGGNPALQPIKSTAYDASLEYYFNRTSSLTATGFYHKLNGYIQTYAAPEVHGTNTDGSDAIYLVSRPRNTGSGKLYGAELAYQQFFDFLPGPLSGLGAQINGTYLIGTTQDPTTLQQAKLQQVSKYSYNVVAIYEKYGFSARLAYNWRSSFVDSYNSGGSQGGTIKVKPIQQLDFSGSYSPVDWLTLTFDATNLLDRTYHDRFTGTSVTTGVSSDVPRDTRTYDRTFEFGARFKF</sequence>
<dbReference type="SUPFAM" id="SSF56935">
    <property type="entry name" value="Porins"/>
    <property type="match status" value="1"/>
</dbReference>
<dbReference type="InterPro" id="IPR039426">
    <property type="entry name" value="TonB-dep_rcpt-like"/>
</dbReference>
<dbReference type="PROSITE" id="PS52016">
    <property type="entry name" value="TONB_DEPENDENT_REC_3"/>
    <property type="match status" value="1"/>
</dbReference>
<dbReference type="InterPro" id="IPR000531">
    <property type="entry name" value="Beta-barrel_TonB"/>
</dbReference>
<evidence type="ECO:0000256" key="6">
    <source>
        <dbReference type="ARBA" id="ARBA00023136"/>
    </source>
</evidence>
<evidence type="ECO:0000256" key="4">
    <source>
        <dbReference type="ARBA" id="ARBA00022692"/>
    </source>
</evidence>
<comment type="caution">
    <text evidence="13">The sequence shown here is derived from an EMBL/GenBank/DDBJ whole genome shotgun (WGS) entry which is preliminary data.</text>
</comment>
<keyword evidence="14" id="KW-1185">Reference proteome</keyword>
<keyword evidence="13" id="KW-0675">Receptor</keyword>
<keyword evidence="6 8" id="KW-0472">Membrane</keyword>
<dbReference type="PROSITE" id="PS51318">
    <property type="entry name" value="TAT"/>
    <property type="match status" value="1"/>
</dbReference>
<evidence type="ECO:0000256" key="3">
    <source>
        <dbReference type="ARBA" id="ARBA00022452"/>
    </source>
</evidence>
<dbReference type="Gene3D" id="2.40.170.20">
    <property type="entry name" value="TonB-dependent receptor, beta-barrel domain"/>
    <property type="match status" value="1"/>
</dbReference>
<feature type="chain" id="PRO_5047177328" evidence="10">
    <location>
        <begin position="27"/>
        <end position="880"/>
    </location>
</feature>
<evidence type="ECO:0000256" key="7">
    <source>
        <dbReference type="ARBA" id="ARBA00023237"/>
    </source>
</evidence>
<feature type="domain" description="TonB-dependent receptor-like beta-barrel" evidence="11">
    <location>
        <begin position="394"/>
        <end position="839"/>
    </location>
</feature>
<organism evidence="13 14">
    <name type="scientific">Sphingomonas oryzagri</name>
    <dbReference type="NCBI Taxonomy" id="3042314"/>
    <lineage>
        <taxon>Bacteria</taxon>
        <taxon>Pseudomonadati</taxon>
        <taxon>Pseudomonadota</taxon>
        <taxon>Alphaproteobacteria</taxon>
        <taxon>Sphingomonadales</taxon>
        <taxon>Sphingomonadaceae</taxon>
        <taxon>Sphingomonas</taxon>
    </lineage>
</organism>